<keyword evidence="1 3" id="KW-0808">Transferase</keyword>
<dbReference type="PANTHER" id="PTHR46401">
    <property type="entry name" value="GLYCOSYLTRANSFERASE WBBK-RELATED"/>
    <property type="match status" value="1"/>
</dbReference>
<dbReference type="EMBL" id="JABEPQ010000001">
    <property type="protein sequence ID" value="NNM45127.1"/>
    <property type="molecule type" value="Genomic_DNA"/>
</dbReference>
<dbReference type="InterPro" id="IPR001296">
    <property type="entry name" value="Glyco_trans_1"/>
</dbReference>
<dbReference type="GO" id="GO:0009103">
    <property type="term" value="P:lipopolysaccharide biosynthetic process"/>
    <property type="evidence" value="ECO:0007669"/>
    <property type="project" value="TreeGrafter"/>
</dbReference>
<gene>
    <name evidence="3" type="ORF">HJG52_03790</name>
</gene>
<dbReference type="Proteomes" id="UP000588586">
    <property type="component" value="Unassembled WGS sequence"/>
</dbReference>
<evidence type="ECO:0000313" key="3">
    <source>
        <dbReference type="EMBL" id="NNM45127.1"/>
    </source>
</evidence>
<dbReference type="RefSeq" id="WP_171242191.1">
    <property type="nucleotide sequence ID" value="NZ_JABEPQ010000001.1"/>
</dbReference>
<reference evidence="3 4" key="1">
    <citation type="submission" date="2020-04" db="EMBL/GenBank/DDBJ databases">
        <title>Knoellia sp. isolate from air conditioner.</title>
        <authorList>
            <person name="Chea S."/>
            <person name="Kim D.-U."/>
        </authorList>
    </citation>
    <scope>NUCLEOTIDE SEQUENCE [LARGE SCALE GENOMIC DNA]</scope>
    <source>
        <strain evidence="3 4">DB2414S</strain>
    </source>
</reference>
<dbReference type="GO" id="GO:0016757">
    <property type="term" value="F:glycosyltransferase activity"/>
    <property type="evidence" value="ECO:0007669"/>
    <property type="project" value="InterPro"/>
</dbReference>
<protein>
    <submittedName>
        <fullName evidence="3">Glycosyltransferase family 4 protein</fullName>
    </submittedName>
</protein>
<comment type="caution">
    <text evidence="3">The sequence shown here is derived from an EMBL/GenBank/DDBJ whole genome shotgun (WGS) entry which is preliminary data.</text>
</comment>
<evidence type="ECO:0000256" key="1">
    <source>
        <dbReference type="ARBA" id="ARBA00022679"/>
    </source>
</evidence>
<dbReference type="Gene3D" id="3.40.50.2000">
    <property type="entry name" value="Glycogen Phosphorylase B"/>
    <property type="match status" value="2"/>
</dbReference>
<feature type="domain" description="Glycosyl transferase family 1" evidence="2">
    <location>
        <begin position="171"/>
        <end position="328"/>
    </location>
</feature>
<dbReference type="PANTHER" id="PTHR46401:SF2">
    <property type="entry name" value="GLYCOSYLTRANSFERASE WBBK-RELATED"/>
    <property type="match status" value="1"/>
</dbReference>
<dbReference type="CDD" id="cd03801">
    <property type="entry name" value="GT4_PimA-like"/>
    <property type="match status" value="1"/>
</dbReference>
<evidence type="ECO:0000313" key="4">
    <source>
        <dbReference type="Proteomes" id="UP000588586"/>
    </source>
</evidence>
<organism evidence="3 4">
    <name type="scientific">Knoellia koreensis</name>
    <dbReference type="NCBI Taxonomy" id="2730921"/>
    <lineage>
        <taxon>Bacteria</taxon>
        <taxon>Bacillati</taxon>
        <taxon>Actinomycetota</taxon>
        <taxon>Actinomycetes</taxon>
        <taxon>Micrococcales</taxon>
        <taxon>Intrasporangiaceae</taxon>
        <taxon>Knoellia</taxon>
    </lineage>
</organism>
<keyword evidence="4" id="KW-1185">Reference proteome</keyword>
<dbReference type="AlphaFoldDB" id="A0A849HKE9"/>
<accession>A0A849HKE9</accession>
<name>A0A849HKE9_9MICO</name>
<evidence type="ECO:0000259" key="2">
    <source>
        <dbReference type="Pfam" id="PF00534"/>
    </source>
</evidence>
<proteinExistence type="predicted"/>
<dbReference type="Pfam" id="PF00534">
    <property type="entry name" value="Glycos_transf_1"/>
    <property type="match status" value="1"/>
</dbReference>
<dbReference type="SUPFAM" id="SSF53756">
    <property type="entry name" value="UDP-Glycosyltransferase/glycogen phosphorylase"/>
    <property type="match status" value="1"/>
</dbReference>
<sequence length="368" mass="38158">MNELHLVLPGWVDDPDRPSGGSRYDRLLATALVGLGWHVHDHGVPGPWPTRTGPGLAALTATLHEIPDGATVIVDGAVASGADDVLLPLASRLTITLLVHLPFGLVPDADQGVAMREGRVLRAVDGVVTTSRWAADQVVSGYGVDPARVWVATPGADRAALTAGTSAGTNLLCVAAVTPLKGHDILLAALRGLSDLDWTCTCVGPLDVAPAWWAAVRQGVVETHLTRRVAFTGPLSPEALDVRYAAADLLVVPSRHETYGMVVSEALARGIPVIAPDVGGVPEALGDHGPAGAGVLVPPGDPAALATALRRWLTEPGHRSRLRAGARRRRSELAGWDATAEAVLSAVTGEPRLARVGELSTGNEGARA</sequence>